<dbReference type="AlphaFoldDB" id="A0A6B1FBV8"/>
<gene>
    <name evidence="1" type="ORF">F4162_02060</name>
</gene>
<accession>A0A6B1FBV8</accession>
<comment type="caution">
    <text evidence="1">The sequence shown here is derived from an EMBL/GenBank/DDBJ whole genome shotgun (WGS) entry which is preliminary data.</text>
</comment>
<organism evidence="1">
    <name type="scientific">Synechococcus sp. SB0676_bin_10</name>
    <dbReference type="NCBI Taxonomy" id="2604869"/>
    <lineage>
        <taxon>Bacteria</taxon>
        <taxon>Bacillati</taxon>
        <taxon>Cyanobacteriota</taxon>
        <taxon>Cyanophyceae</taxon>
        <taxon>Synechococcales</taxon>
        <taxon>Synechococcaceae</taxon>
        <taxon>Synechococcus</taxon>
    </lineage>
</organism>
<name>A0A6B1FBV8_9SYNE</name>
<sequence>MLQQRFQQLWESLQGKKLHMPHFLDGIRGINGLRVGFDYPVSVIAGENASGKSTVLFAAACAYKLREAGSEILCHPLSSRTSVHRLAADPTTVSR</sequence>
<dbReference type="Gene3D" id="3.40.50.300">
    <property type="entry name" value="P-loop containing nucleotide triphosphate hydrolases"/>
    <property type="match status" value="1"/>
</dbReference>
<dbReference type="EMBL" id="VYDO01000076">
    <property type="protein sequence ID" value="MYG37802.1"/>
    <property type="molecule type" value="Genomic_DNA"/>
</dbReference>
<protein>
    <recommendedName>
        <fullName evidence="2">AAA family ATPase</fullName>
    </recommendedName>
</protein>
<proteinExistence type="predicted"/>
<evidence type="ECO:0008006" key="2">
    <source>
        <dbReference type="Google" id="ProtNLM"/>
    </source>
</evidence>
<reference evidence="1" key="1">
    <citation type="submission" date="2019-09" db="EMBL/GenBank/DDBJ databases">
        <title>Characterisation of the sponge microbiome using genome-centric metagenomics.</title>
        <authorList>
            <person name="Engelberts J.P."/>
            <person name="Robbins S.J."/>
            <person name="De Goeij J.M."/>
            <person name="Aranda M."/>
            <person name="Bell S.C."/>
            <person name="Webster N.S."/>
        </authorList>
    </citation>
    <scope>NUCLEOTIDE SEQUENCE</scope>
    <source>
        <strain evidence="1">SB0676_bin_10</strain>
    </source>
</reference>
<evidence type="ECO:0000313" key="1">
    <source>
        <dbReference type="EMBL" id="MYG37802.1"/>
    </source>
</evidence>
<dbReference type="InterPro" id="IPR027417">
    <property type="entry name" value="P-loop_NTPase"/>
</dbReference>